<dbReference type="EMBL" id="FQXI01000001">
    <property type="protein sequence ID" value="SHH03201.1"/>
    <property type="molecule type" value="Genomic_DNA"/>
</dbReference>
<dbReference type="PANTHER" id="PTHR33202">
    <property type="entry name" value="ZINC UPTAKE REGULATION PROTEIN"/>
    <property type="match status" value="1"/>
</dbReference>
<feature type="binding site" evidence="7">
    <location>
        <position position="120"/>
    </location>
    <ligand>
        <name>Zn(2+)</name>
        <dbReference type="ChEBI" id="CHEBI:29105"/>
    </ligand>
</feature>
<dbReference type="PANTHER" id="PTHR33202:SF7">
    <property type="entry name" value="FERRIC UPTAKE REGULATION PROTEIN"/>
    <property type="match status" value="1"/>
</dbReference>
<dbReference type="Gene3D" id="3.30.1490.190">
    <property type="match status" value="1"/>
</dbReference>
<dbReference type="Gene3D" id="1.10.10.10">
    <property type="entry name" value="Winged helix-like DNA-binding domain superfamily/Winged helix DNA-binding domain"/>
    <property type="match status" value="1"/>
</dbReference>
<comment type="similarity">
    <text evidence="1">Belongs to the Fur family.</text>
</comment>
<dbReference type="SUPFAM" id="SSF46785">
    <property type="entry name" value="Winged helix' DNA-binding domain"/>
    <property type="match status" value="1"/>
</dbReference>
<keyword evidence="7" id="KW-0479">Metal-binding</keyword>
<evidence type="ECO:0000256" key="1">
    <source>
        <dbReference type="ARBA" id="ARBA00007957"/>
    </source>
</evidence>
<evidence type="ECO:0000256" key="4">
    <source>
        <dbReference type="ARBA" id="ARBA00023015"/>
    </source>
</evidence>
<keyword evidence="4" id="KW-0805">Transcription regulation</keyword>
<keyword evidence="3 7" id="KW-0862">Zinc</keyword>
<dbReference type="CDD" id="cd07153">
    <property type="entry name" value="Fur_like"/>
    <property type="match status" value="1"/>
</dbReference>
<feature type="binding site" evidence="7">
    <location>
        <position position="83"/>
    </location>
    <ligand>
        <name>Zn(2+)</name>
        <dbReference type="ChEBI" id="CHEBI:29105"/>
    </ligand>
</feature>
<dbReference type="OrthoDB" id="8659436at2"/>
<organism evidence="9 10">
    <name type="scientific">Anaerosphaera aminiphila DSM 21120</name>
    <dbReference type="NCBI Taxonomy" id="1120995"/>
    <lineage>
        <taxon>Bacteria</taxon>
        <taxon>Bacillati</taxon>
        <taxon>Bacillota</taxon>
        <taxon>Tissierellia</taxon>
        <taxon>Tissierellales</taxon>
        <taxon>Peptoniphilaceae</taxon>
        <taxon>Anaerosphaera</taxon>
    </lineage>
</organism>
<proteinExistence type="inferred from homology"/>
<dbReference type="GO" id="GO:0000976">
    <property type="term" value="F:transcription cis-regulatory region binding"/>
    <property type="evidence" value="ECO:0007669"/>
    <property type="project" value="TreeGrafter"/>
</dbReference>
<evidence type="ECO:0000256" key="6">
    <source>
        <dbReference type="ARBA" id="ARBA00023163"/>
    </source>
</evidence>
<protein>
    <submittedName>
        <fullName evidence="9">Fur family transcriptional regulator, peroxide stress response regulator</fullName>
    </submittedName>
</protein>
<dbReference type="GO" id="GO:0045892">
    <property type="term" value="P:negative regulation of DNA-templated transcription"/>
    <property type="evidence" value="ECO:0007669"/>
    <property type="project" value="TreeGrafter"/>
</dbReference>
<evidence type="ECO:0000256" key="5">
    <source>
        <dbReference type="ARBA" id="ARBA00023125"/>
    </source>
</evidence>
<feature type="binding site" evidence="7">
    <location>
        <position position="123"/>
    </location>
    <ligand>
        <name>Zn(2+)</name>
        <dbReference type="ChEBI" id="CHEBI:29105"/>
    </ligand>
</feature>
<evidence type="ECO:0000256" key="2">
    <source>
        <dbReference type="ARBA" id="ARBA00022491"/>
    </source>
</evidence>
<reference evidence="9 10" key="1">
    <citation type="submission" date="2016-11" db="EMBL/GenBank/DDBJ databases">
        <authorList>
            <person name="Jaros S."/>
            <person name="Januszkiewicz K."/>
            <person name="Wedrychowicz H."/>
        </authorList>
    </citation>
    <scope>NUCLEOTIDE SEQUENCE [LARGE SCALE GENOMIC DNA]</scope>
    <source>
        <strain evidence="9 10">DSM 21120</strain>
    </source>
</reference>
<evidence type="ECO:0000313" key="10">
    <source>
        <dbReference type="Proteomes" id="UP000184032"/>
    </source>
</evidence>
<comment type="cofactor">
    <cofactor evidence="8">
        <name>Mn(2+)</name>
        <dbReference type="ChEBI" id="CHEBI:29035"/>
    </cofactor>
    <cofactor evidence="8">
        <name>Fe(2+)</name>
        <dbReference type="ChEBI" id="CHEBI:29033"/>
    </cofactor>
    <text evidence="8">Binds 1 Mn(2+) or Fe(2+) ion per subunit.</text>
</comment>
<keyword evidence="6" id="KW-0804">Transcription</keyword>
<dbReference type="GO" id="GO:1900376">
    <property type="term" value="P:regulation of secondary metabolite biosynthetic process"/>
    <property type="evidence" value="ECO:0007669"/>
    <property type="project" value="TreeGrafter"/>
</dbReference>
<evidence type="ECO:0000313" key="9">
    <source>
        <dbReference type="EMBL" id="SHH03201.1"/>
    </source>
</evidence>
<dbReference type="InterPro" id="IPR043135">
    <property type="entry name" value="Fur_C"/>
</dbReference>
<name>A0A1M5PN89_9FIRM</name>
<keyword evidence="5" id="KW-0238">DNA-binding</keyword>
<dbReference type="STRING" id="1120995.SAMN02745245_00399"/>
<keyword evidence="8" id="KW-0408">Iron</keyword>
<dbReference type="InterPro" id="IPR002481">
    <property type="entry name" value="FUR"/>
</dbReference>
<comment type="cofactor">
    <cofactor evidence="7">
        <name>Zn(2+)</name>
        <dbReference type="ChEBI" id="CHEBI:29105"/>
    </cofactor>
    <text evidence="7">Binds 1 zinc ion per subunit.</text>
</comment>
<evidence type="ECO:0000256" key="7">
    <source>
        <dbReference type="PIRSR" id="PIRSR602481-1"/>
    </source>
</evidence>
<keyword evidence="10" id="KW-1185">Reference proteome</keyword>
<dbReference type="Proteomes" id="UP000184032">
    <property type="component" value="Unassembled WGS sequence"/>
</dbReference>
<gene>
    <name evidence="9" type="ORF">SAMN02745245_00399</name>
</gene>
<dbReference type="AlphaFoldDB" id="A0A1M5PN89"/>
<keyword evidence="2" id="KW-0678">Repressor</keyword>
<dbReference type="GO" id="GO:0008270">
    <property type="term" value="F:zinc ion binding"/>
    <property type="evidence" value="ECO:0007669"/>
    <property type="project" value="TreeGrafter"/>
</dbReference>
<dbReference type="GO" id="GO:0003700">
    <property type="term" value="F:DNA-binding transcription factor activity"/>
    <property type="evidence" value="ECO:0007669"/>
    <property type="project" value="InterPro"/>
</dbReference>
<dbReference type="InterPro" id="IPR036388">
    <property type="entry name" value="WH-like_DNA-bd_sf"/>
</dbReference>
<accession>A0A1M5PN89</accession>
<dbReference type="Pfam" id="PF01475">
    <property type="entry name" value="FUR"/>
    <property type="match status" value="1"/>
</dbReference>
<dbReference type="RefSeq" id="WP_083529031.1">
    <property type="nucleotide sequence ID" value="NZ_FQXI01000001.1"/>
</dbReference>
<feature type="binding site" evidence="8">
    <location>
        <position position="112"/>
    </location>
    <ligand>
        <name>Fe cation</name>
        <dbReference type="ChEBI" id="CHEBI:24875"/>
    </ligand>
</feature>
<evidence type="ECO:0000256" key="3">
    <source>
        <dbReference type="ARBA" id="ARBA00022833"/>
    </source>
</evidence>
<evidence type="ECO:0000256" key="8">
    <source>
        <dbReference type="PIRSR" id="PIRSR602481-2"/>
    </source>
</evidence>
<feature type="binding site" evidence="7">
    <location>
        <position position="80"/>
    </location>
    <ligand>
        <name>Zn(2+)</name>
        <dbReference type="ChEBI" id="CHEBI:29105"/>
    </ligand>
</feature>
<sequence>MVQRRNTRQRQLVFESVLSHNHASADQIYISVREKDNKISRGTVYRNLKLLVESGEIKQVEMPDVDRYDWRLDQHYHIVCTKCGKISDVPISYENDLDRKVEMKTGYTIDKHKTVFEGICPDCKNKNSTNK</sequence>
<dbReference type="InterPro" id="IPR036390">
    <property type="entry name" value="WH_DNA-bd_sf"/>
</dbReference>